<dbReference type="Pfam" id="PF12936">
    <property type="entry name" value="Kri1_C"/>
    <property type="match status" value="1"/>
</dbReference>
<dbReference type="OrthoDB" id="10252032at2759"/>
<dbReference type="PANTHER" id="PTHR14490:SF5">
    <property type="entry name" value="PROTEIN KRI1 HOMOLOG"/>
    <property type="match status" value="1"/>
</dbReference>
<feature type="region of interest" description="Disordered" evidence="2">
    <location>
        <begin position="60"/>
        <end position="95"/>
    </location>
</feature>
<dbReference type="InterPro" id="IPR024626">
    <property type="entry name" value="Kri1-like_C"/>
</dbReference>
<evidence type="ECO:0000313" key="4">
    <source>
        <dbReference type="EMBL" id="KNE69330.1"/>
    </source>
</evidence>
<organism evidence="4 5">
    <name type="scientific">Allomyces macrogynus (strain ATCC 38327)</name>
    <name type="common">Allomyces javanicus var. macrogynus</name>
    <dbReference type="NCBI Taxonomy" id="578462"/>
    <lineage>
        <taxon>Eukaryota</taxon>
        <taxon>Fungi</taxon>
        <taxon>Fungi incertae sedis</taxon>
        <taxon>Blastocladiomycota</taxon>
        <taxon>Blastocladiomycetes</taxon>
        <taxon>Blastocladiales</taxon>
        <taxon>Blastocladiaceae</taxon>
        <taxon>Allomyces</taxon>
    </lineage>
</organism>
<feature type="region of interest" description="Disordered" evidence="2">
    <location>
        <begin position="666"/>
        <end position="806"/>
    </location>
</feature>
<feature type="region of interest" description="Disordered" evidence="2">
    <location>
        <begin position="347"/>
        <end position="375"/>
    </location>
</feature>
<protein>
    <recommendedName>
        <fullName evidence="3">Kri1-like C-terminal domain-containing protein</fullName>
    </recommendedName>
</protein>
<name>A0A0L0T3Q5_ALLM3</name>
<gene>
    <name evidence="4" type="ORF">AMAG_19911</name>
</gene>
<dbReference type="GO" id="GO:0030686">
    <property type="term" value="C:90S preribosome"/>
    <property type="evidence" value="ECO:0007669"/>
    <property type="project" value="TreeGrafter"/>
</dbReference>
<feature type="compositionally biased region" description="Basic and acidic residues" evidence="2">
    <location>
        <begin position="362"/>
        <end position="375"/>
    </location>
</feature>
<feature type="compositionally biased region" description="Gly residues" evidence="2">
    <location>
        <begin position="742"/>
        <end position="760"/>
    </location>
</feature>
<dbReference type="GO" id="GO:0000447">
    <property type="term" value="P:endonucleolytic cleavage in ITS1 to separate SSU-rRNA from 5.8S rRNA and LSU-rRNA from tricistronic rRNA transcript (SSU-rRNA, 5.8S rRNA, LSU-rRNA)"/>
    <property type="evidence" value="ECO:0007669"/>
    <property type="project" value="TreeGrafter"/>
</dbReference>
<dbReference type="GO" id="GO:0005730">
    <property type="term" value="C:nucleolus"/>
    <property type="evidence" value="ECO:0007669"/>
    <property type="project" value="TreeGrafter"/>
</dbReference>
<dbReference type="PANTHER" id="PTHR14490">
    <property type="entry name" value="ZINC FINGER, ZZ TYPE"/>
    <property type="match status" value="1"/>
</dbReference>
<evidence type="ECO:0000256" key="2">
    <source>
        <dbReference type="SAM" id="MobiDB-lite"/>
    </source>
</evidence>
<dbReference type="EMBL" id="GG745360">
    <property type="protein sequence ID" value="KNE69330.1"/>
    <property type="molecule type" value="Genomic_DNA"/>
</dbReference>
<feature type="region of interest" description="Disordered" evidence="2">
    <location>
        <begin position="434"/>
        <end position="505"/>
    </location>
</feature>
<evidence type="ECO:0000313" key="5">
    <source>
        <dbReference type="Proteomes" id="UP000054350"/>
    </source>
</evidence>
<feature type="domain" description="Kri1-like C-terminal" evidence="3">
    <location>
        <begin position="543"/>
        <end position="628"/>
    </location>
</feature>
<feature type="compositionally biased region" description="Basic residues" evidence="2">
    <location>
        <begin position="485"/>
        <end position="495"/>
    </location>
</feature>
<dbReference type="InterPro" id="IPR018034">
    <property type="entry name" value="Kri1"/>
</dbReference>
<dbReference type="OMA" id="WDNYDPR"/>
<feature type="compositionally biased region" description="Gly residues" evidence="2">
    <location>
        <begin position="769"/>
        <end position="795"/>
    </location>
</feature>
<evidence type="ECO:0000256" key="1">
    <source>
        <dbReference type="ARBA" id="ARBA00007473"/>
    </source>
</evidence>
<sequence>MSLFNDDDDVQLTVNPRFAAQYESKKKAEELTNLSEKYRDVEERQLKKISELRRKYGTNADISAVLDDDDRSGPDDEDDSDSEEEDENGELVTPDVDAQILKTLALIRKRDPAVYQADKQFFDEEELTKAQVEWKRKQDELKKRKKKVTLKDLERAQVLQGITDMAAAEEGELAAIKQSGGRTHVEEQAALKDAFKAAIAEADENDDDYEDLFTQRVKTDAELAAEEEEYRNFLLESMAAVGGEGYFADWHDRAGSADMSENDKFLMEYILNRGWIDKDDKKAGAADLLGGPRDALHPVEAGIDLDADDELLDKQDGFEREYNFRFEEAAALDGDVAIKTFARDVPDSVRRKDDKRKRAREAKKERKDKERKQKEEELKRLKNLKRDEIMAKLREIAEITGNDQVGFDEVDLDAEFDPDQWDQKMQTVFNDEFYNQADGDVKPEWDDDIDISDLVGAEPERAPAPLATPAPDADAEEAPAQAADKKKKKKKKRKHGSDSDDDVVIYVPDADAMDVDPAPAAPVSGKAKAAAAAHAAEQAKAKAEQLDELYRLDYEDIVGGIPVRFHYRQVRPANYGLDVEDILDADETELNQYVSLKKLAPYRPPEKEERDLKKIMSNKQRLREFKKQLAERKKGRNGAQGGRICGIPAPLIPVFAADIRSRTRIARPKSSALGCSDRDRGGGGAPPFSFRRPRNDAEDTDGDRAVDPADGGRKLACGDGARAEVDVEPVDGGRASPDPDGGRGVFDGGRTGRISGGSDGGRWPKYGPPGDGGGSGTAGTGGSGVTGGIVGGGSSPGDASPGDLFLLGEHGRSPLWSVKRDDDVVREHGPDLLHRGAFRTVGH</sequence>
<dbReference type="Proteomes" id="UP000054350">
    <property type="component" value="Unassembled WGS sequence"/>
</dbReference>
<proteinExistence type="inferred from homology"/>
<comment type="similarity">
    <text evidence="1">Belongs to the KRI1 family.</text>
</comment>
<keyword evidence="5" id="KW-1185">Reference proteome</keyword>
<dbReference type="AlphaFoldDB" id="A0A0L0T3Q5"/>
<dbReference type="eggNOG" id="KOG2409">
    <property type="taxonomic scope" value="Eukaryota"/>
</dbReference>
<feature type="compositionally biased region" description="Basic and acidic residues" evidence="2">
    <location>
        <begin position="693"/>
        <end position="713"/>
    </location>
</feature>
<feature type="compositionally biased region" description="Acidic residues" evidence="2">
    <location>
        <begin position="66"/>
        <end position="89"/>
    </location>
</feature>
<reference evidence="4 5" key="1">
    <citation type="submission" date="2009-11" db="EMBL/GenBank/DDBJ databases">
        <title>Annotation of Allomyces macrogynus ATCC 38327.</title>
        <authorList>
            <consortium name="The Broad Institute Genome Sequencing Platform"/>
            <person name="Russ C."/>
            <person name="Cuomo C."/>
            <person name="Burger G."/>
            <person name="Gray M.W."/>
            <person name="Holland P.W.H."/>
            <person name="King N."/>
            <person name="Lang F.B.F."/>
            <person name="Roger A.J."/>
            <person name="Ruiz-Trillo I."/>
            <person name="Young S.K."/>
            <person name="Zeng Q."/>
            <person name="Gargeya S."/>
            <person name="Fitzgerald M."/>
            <person name="Haas B."/>
            <person name="Abouelleil A."/>
            <person name="Alvarado L."/>
            <person name="Arachchi H.M."/>
            <person name="Berlin A."/>
            <person name="Chapman S.B."/>
            <person name="Gearin G."/>
            <person name="Goldberg J."/>
            <person name="Griggs A."/>
            <person name="Gujja S."/>
            <person name="Hansen M."/>
            <person name="Heiman D."/>
            <person name="Howarth C."/>
            <person name="Larimer J."/>
            <person name="Lui A."/>
            <person name="MacDonald P.J.P."/>
            <person name="McCowen C."/>
            <person name="Montmayeur A."/>
            <person name="Murphy C."/>
            <person name="Neiman D."/>
            <person name="Pearson M."/>
            <person name="Priest M."/>
            <person name="Roberts A."/>
            <person name="Saif S."/>
            <person name="Shea T."/>
            <person name="Sisk P."/>
            <person name="Stolte C."/>
            <person name="Sykes S."/>
            <person name="Wortman J."/>
            <person name="Nusbaum C."/>
            <person name="Birren B."/>
        </authorList>
    </citation>
    <scope>NUCLEOTIDE SEQUENCE [LARGE SCALE GENOMIC DNA]</scope>
    <source>
        <strain evidence="4 5">ATCC 38327</strain>
    </source>
</reference>
<dbReference type="STRING" id="578462.A0A0L0T3Q5"/>
<dbReference type="VEuPathDB" id="FungiDB:AMAG_19911"/>
<feature type="compositionally biased region" description="Low complexity" evidence="2">
    <location>
        <begin position="463"/>
        <end position="482"/>
    </location>
</feature>
<dbReference type="Pfam" id="PF05178">
    <property type="entry name" value="Kri1"/>
    <property type="match status" value="1"/>
</dbReference>
<accession>A0A0L0T3Q5</accession>
<evidence type="ECO:0000259" key="3">
    <source>
        <dbReference type="Pfam" id="PF12936"/>
    </source>
</evidence>
<reference evidence="5" key="2">
    <citation type="submission" date="2009-11" db="EMBL/GenBank/DDBJ databases">
        <title>The Genome Sequence of Allomyces macrogynus strain ATCC 38327.</title>
        <authorList>
            <consortium name="The Broad Institute Genome Sequencing Platform"/>
            <person name="Russ C."/>
            <person name="Cuomo C."/>
            <person name="Shea T."/>
            <person name="Young S.K."/>
            <person name="Zeng Q."/>
            <person name="Koehrsen M."/>
            <person name="Haas B."/>
            <person name="Borodovsky M."/>
            <person name="Guigo R."/>
            <person name="Alvarado L."/>
            <person name="Berlin A."/>
            <person name="Borenstein D."/>
            <person name="Chen Z."/>
            <person name="Engels R."/>
            <person name="Freedman E."/>
            <person name="Gellesch M."/>
            <person name="Goldberg J."/>
            <person name="Griggs A."/>
            <person name="Gujja S."/>
            <person name="Heiman D."/>
            <person name="Hepburn T."/>
            <person name="Howarth C."/>
            <person name="Jen D."/>
            <person name="Larson L."/>
            <person name="Lewis B."/>
            <person name="Mehta T."/>
            <person name="Park D."/>
            <person name="Pearson M."/>
            <person name="Roberts A."/>
            <person name="Saif S."/>
            <person name="Shenoy N."/>
            <person name="Sisk P."/>
            <person name="Stolte C."/>
            <person name="Sykes S."/>
            <person name="Walk T."/>
            <person name="White J."/>
            <person name="Yandava C."/>
            <person name="Burger G."/>
            <person name="Gray M.W."/>
            <person name="Holland P.W.H."/>
            <person name="King N."/>
            <person name="Lang F.B.F."/>
            <person name="Roger A.J."/>
            <person name="Ruiz-Trillo I."/>
            <person name="Lander E."/>
            <person name="Nusbaum C."/>
        </authorList>
    </citation>
    <scope>NUCLEOTIDE SEQUENCE [LARGE SCALE GENOMIC DNA]</scope>
    <source>
        <strain evidence="5">ATCC 38327</strain>
    </source>
</reference>